<dbReference type="SUPFAM" id="SSF53800">
    <property type="entry name" value="Chelatase"/>
    <property type="match status" value="1"/>
</dbReference>
<gene>
    <name evidence="1" type="ORF">QCO44_01650</name>
</gene>
<name>A0ABV3X2D0_9FIRM</name>
<reference evidence="1 2" key="1">
    <citation type="submission" date="2023-04" db="EMBL/GenBank/DDBJ databases">
        <title>Genome Sequence of Selenomonas sputigena ATCC 33150.</title>
        <authorList>
            <person name="Miller D.P."/>
            <person name="Anvari S."/>
            <person name="Polson S.W."/>
            <person name="Macdonald M."/>
            <person name="Mcdowell J.V."/>
        </authorList>
    </citation>
    <scope>NUCLEOTIDE SEQUENCE [LARGE SCALE GENOMIC DNA]</scope>
    <source>
        <strain evidence="1 2">ATCC 33150</strain>
    </source>
</reference>
<evidence type="ECO:0000313" key="1">
    <source>
        <dbReference type="EMBL" id="MEX5284349.1"/>
    </source>
</evidence>
<dbReference type="RefSeq" id="WP_368846065.1">
    <property type="nucleotide sequence ID" value="NZ_CP194411.1"/>
</dbReference>
<comment type="caution">
    <text evidence="1">The sequence shown here is derived from an EMBL/GenBank/DDBJ whole genome shotgun (WGS) entry which is preliminary data.</text>
</comment>
<evidence type="ECO:0000313" key="2">
    <source>
        <dbReference type="Proteomes" id="UP001559623"/>
    </source>
</evidence>
<proteinExistence type="predicted"/>
<dbReference type="Gene3D" id="3.40.50.1400">
    <property type="match status" value="2"/>
</dbReference>
<dbReference type="EMBL" id="JARVLH010000001">
    <property type="protein sequence ID" value="MEX5284349.1"/>
    <property type="molecule type" value="Genomic_DNA"/>
</dbReference>
<keyword evidence="2" id="KW-1185">Reference proteome</keyword>
<accession>A0ABV3X2D0</accession>
<dbReference type="InterPro" id="IPR010388">
    <property type="entry name" value="Anaerobic_Co-chelatase"/>
</dbReference>
<protein>
    <submittedName>
        <fullName evidence="1">Sirohydrochlorin cobaltochelatase</fullName>
    </submittedName>
</protein>
<dbReference type="Proteomes" id="UP001559623">
    <property type="component" value="Unassembled WGS sequence"/>
</dbReference>
<dbReference type="PIRSF" id="PIRSF033579">
    <property type="entry name" value="Anaer_Co_chel"/>
    <property type="match status" value="1"/>
</dbReference>
<dbReference type="Pfam" id="PF06180">
    <property type="entry name" value="CbiK"/>
    <property type="match status" value="1"/>
</dbReference>
<organism evidence="1 2">
    <name type="scientific">Selenomonas sputigena</name>
    <dbReference type="NCBI Taxonomy" id="69823"/>
    <lineage>
        <taxon>Bacteria</taxon>
        <taxon>Bacillati</taxon>
        <taxon>Bacillota</taxon>
        <taxon>Negativicutes</taxon>
        <taxon>Selenomonadales</taxon>
        <taxon>Selenomonadaceae</taxon>
        <taxon>Selenomonas</taxon>
    </lineage>
</organism>
<sequence length="267" mass="30432">MIRPVIVFASFGASTQEMHEKSIAPIIREIGKAFPNFVIVEAYTSAFIRRRLKNEGIEMLSLEEQLEELCQKGVREVYVQPAHLTPGEEYEKKILEAAKLFYARFAVLKVGEPVFFRQNDTKNDDIACGLSAIFPDFASDEEEAVVLLGHGSPHRHNPIYMFMQEWADKQGLPIHIGVIEETDTPNFAMVLERLRKSGKKHVLLAPLLLTSGIHIIEDMAGDTPESWKNRLRQAGFFVRLDMHSLGERTAFRHLYIKKLKRLIGENS</sequence>